<protein>
    <recommendedName>
        <fullName evidence="3">Double zinc ribbon protein</fullName>
    </recommendedName>
</protein>
<evidence type="ECO:0000313" key="2">
    <source>
        <dbReference type="Proteomes" id="UP001199469"/>
    </source>
</evidence>
<keyword evidence="2" id="KW-1185">Reference proteome</keyword>
<dbReference type="RefSeq" id="WP_230729824.1">
    <property type="nucleotide sequence ID" value="NZ_JAJNDB010000001.1"/>
</dbReference>
<reference evidence="1 2" key="1">
    <citation type="submission" date="2021-11" db="EMBL/GenBank/DDBJ databases">
        <title>Draft genome sequence of Actinomycetospora sp. SF1 isolated from the rhizosphere soil.</title>
        <authorList>
            <person name="Duangmal K."/>
            <person name="Chantavorakit T."/>
        </authorList>
    </citation>
    <scope>NUCLEOTIDE SEQUENCE [LARGE SCALE GENOMIC DNA]</scope>
    <source>
        <strain evidence="1 2">TBRC 5722</strain>
    </source>
</reference>
<organism evidence="1 2">
    <name type="scientific">Actinomycetospora endophytica</name>
    <dbReference type="NCBI Taxonomy" id="2291215"/>
    <lineage>
        <taxon>Bacteria</taxon>
        <taxon>Bacillati</taxon>
        <taxon>Actinomycetota</taxon>
        <taxon>Actinomycetes</taxon>
        <taxon>Pseudonocardiales</taxon>
        <taxon>Pseudonocardiaceae</taxon>
        <taxon>Actinomycetospora</taxon>
    </lineage>
</organism>
<evidence type="ECO:0000313" key="1">
    <source>
        <dbReference type="EMBL" id="MCD2192135.1"/>
    </source>
</evidence>
<accession>A0ABS8P1L6</accession>
<gene>
    <name evidence="1" type="ORF">LQ327_01845</name>
</gene>
<dbReference type="EMBL" id="JAJNDB010000001">
    <property type="protein sequence ID" value="MCD2192135.1"/>
    <property type="molecule type" value="Genomic_DNA"/>
</dbReference>
<comment type="caution">
    <text evidence="1">The sequence shown here is derived from an EMBL/GenBank/DDBJ whole genome shotgun (WGS) entry which is preliminary data.</text>
</comment>
<evidence type="ECO:0008006" key="3">
    <source>
        <dbReference type="Google" id="ProtNLM"/>
    </source>
</evidence>
<sequence length="182" mass="19393">MTSVVPFTSNHSDVSTYEGYQFEFHCLRCGNGFRSRFRHSVSGTGGRIAALAGGLMGGEWGGRIEQFGLMANWNRSSTRGSTNDKRLEEASHDVADEFVQCRGCGQWLCKQVCWNPAAGYCVQCVPPRAPEIAGRCGRCGSYGDGVYCGNCGGPLRATAGCRHCGTPMGNGNFCPGCGSPRG</sequence>
<dbReference type="Proteomes" id="UP001199469">
    <property type="component" value="Unassembled WGS sequence"/>
</dbReference>
<proteinExistence type="predicted"/>
<name>A0ABS8P1L6_9PSEU</name>